<reference evidence="2 3" key="1">
    <citation type="journal article" date="2017" name="BMC Genomics">
        <title>Whole-genome assembly of Babesia ovata and comparative genomics between closely related pathogens.</title>
        <authorList>
            <person name="Yamagishi J."/>
            <person name="Asada M."/>
            <person name="Hakimi H."/>
            <person name="Tanaka T.Q."/>
            <person name="Sugimoto C."/>
            <person name="Kawazu S."/>
        </authorList>
    </citation>
    <scope>NUCLEOTIDE SEQUENCE [LARGE SCALE GENOMIC DNA]</scope>
    <source>
        <strain evidence="2 3">Miyake</strain>
    </source>
</reference>
<accession>A0A2H6KJW6</accession>
<proteinExistence type="predicted"/>
<organism evidence="2 3">
    <name type="scientific">Babesia ovata</name>
    <dbReference type="NCBI Taxonomy" id="189622"/>
    <lineage>
        <taxon>Eukaryota</taxon>
        <taxon>Sar</taxon>
        <taxon>Alveolata</taxon>
        <taxon>Apicomplexa</taxon>
        <taxon>Aconoidasida</taxon>
        <taxon>Piroplasmida</taxon>
        <taxon>Babesiidae</taxon>
        <taxon>Babesia</taxon>
    </lineage>
</organism>
<feature type="compositionally biased region" description="Polar residues" evidence="1">
    <location>
        <begin position="81"/>
        <end position="93"/>
    </location>
</feature>
<dbReference type="GeneID" id="39877052"/>
<feature type="compositionally biased region" description="Basic residues" evidence="1">
    <location>
        <begin position="70"/>
        <end position="80"/>
    </location>
</feature>
<evidence type="ECO:0000313" key="2">
    <source>
        <dbReference type="EMBL" id="GBE63282.1"/>
    </source>
</evidence>
<sequence length="134" mass="14372">MRRFSPSNKEALHVIIISPLVAVAPLPAAHHRRPPRRPEDTLTCARPQATASPRSHLAAARQGTRQRSSASHHNRCHHYSLTHSTTPACSSLMPTPPLTIPTHSASPLAPRIGPSTADRPSLIGRPSAARAAHP</sequence>
<dbReference type="Proteomes" id="UP000236319">
    <property type="component" value="Unassembled WGS sequence"/>
</dbReference>
<comment type="caution">
    <text evidence="2">The sequence shown here is derived from an EMBL/GenBank/DDBJ whole genome shotgun (WGS) entry which is preliminary data.</text>
</comment>
<dbReference type="AlphaFoldDB" id="A0A2H6KJW6"/>
<gene>
    <name evidence="2" type="ORF">BOVATA_047750</name>
</gene>
<protein>
    <submittedName>
        <fullName evidence="2">Uncharacterized protein</fullName>
    </submittedName>
</protein>
<dbReference type="RefSeq" id="XP_028869525.1">
    <property type="nucleotide sequence ID" value="XM_029013692.1"/>
</dbReference>
<feature type="region of interest" description="Disordered" evidence="1">
    <location>
        <begin position="28"/>
        <end position="134"/>
    </location>
</feature>
<keyword evidence="3" id="KW-1185">Reference proteome</keyword>
<dbReference type="EMBL" id="BDSA01000028">
    <property type="protein sequence ID" value="GBE63282.1"/>
    <property type="molecule type" value="Genomic_DNA"/>
</dbReference>
<evidence type="ECO:0000256" key="1">
    <source>
        <dbReference type="SAM" id="MobiDB-lite"/>
    </source>
</evidence>
<evidence type="ECO:0000313" key="3">
    <source>
        <dbReference type="Proteomes" id="UP000236319"/>
    </source>
</evidence>
<name>A0A2H6KJW6_9APIC</name>
<dbReference type="VEuPathDB" id="PiroplasmaDB:BOVATA_047750"/>